<protein>
    <recommendedName>
        <fullName evidence="3">YcfA family protein</fullName>
    </recommendedName>
</protein>
<dbReference type="OrthoDB" id="361893at2"/>
<proteinExistence type="predicted"/>
<dbReference type="HOGENOM" id="CLU_164851_1_1_9"/>
<organism evidence="1 2">
    <name type="scientific">Desulfofarcimen acetoxidans (strain ATCC 49208 / DSM 771 / KCTC 5769 / VKM B-1644 / 5575)</name>
    <name type="common">Desulfotomaculum acetoxidans</name>
    <dbReference type="NCBI Taxonomy" id="485916"/>
    <lineage>
        <taxon>Bacteria</taxon>
        <taxon>Bacillati</taxon>
        <taxon>Bacillota</taxon>
        <taxon>Clostridia</taxon>
        <taxon>Eubacteriales</taxon>
        <taxon>Peptococcaceae</taxon>
        <taxon>Desulfofarcimen</taxon>
    </lineage>
</organism>
<reference evidence="1 2" key="1">
    <citation type="journal article" date="2009" name="Stand. Genomic Sci.">
        <title>Complete genome sequence of Desulfotomaculum acetoxidans type strain (5575).</title>
        <authorList>
            <person name="Spring S."/>
            <person name="Lapidus A."/>
            <person name="Schroder M."/>
            <person name="Gleim D."/>
            <person name="Sims D."/>
            <person name="Meincke L."/>
            <person name="Glavina Del Rio T."/>
            <person name="Tice H."/>
            <person name="Copeland A."/>
            <person name="Cheng J.F."/>
            <person name="Lucas S."/>
            <person name="Chen F."/>
            <person name="Nolan M."/>
            <person name="Bruce D."/>
            <person name="Goodwin L."/>
            <person name="Pitluck S."/>
            <person name="Ivanova N."/>
            <person name="Mavromatis K."/>
            <person name="Mikhailova N."/>
            <person name="Pati A."/>
            <person name="Chen A."/>
            <person name="Palaniappan K."/>
            <person name="Land M."/>
            <person name="Hauser L."/>
            <person name="Chang Y.J."/>
            <person name="Jeffries C.D."/>
            <person name="Chain P."/>
            <person name="Saunders E."/>
            <person name="Brettin T."/>
            <person name="Detter J.C."/>
            <person name="Goker M."/>
            <person name="Bristow J."/>
            <person name="Eisen J.A."/>
            <person name="Markowitz V."/>
            <person name="Hugenholtz P."/>
            <person name="Kyrpides N.C."/>
            <person name="Klenk H.P."/>
            <person name="Han C."/>
        </authorList>
    </citation>
    <scope>NUCLEOTIDE SEQUENCE [LARGE SCALE GENOMIC DNA]</scope>
    <source>
        <strain evidence="2">ATCC 49208 / DSM 771 / VKM B-1644</strain>
    </source>
</reference>
<keyword evidence="2" id="KW-1185">Reference proteome</keyword>
<dbReference type="eggNOG" id="ENOG5032SE0">
    <property type="taxonomic scope" value="Bacteria"/>
</dbReference>
<gene>
    <name evidence="1" type="ordered locus">Dtox_3461</name>
</gene>
<dbReference type="KEGG" id="dae:Dtox_3461"/>
<evidence type="ECO:0000313" key="2">
    <source>
        <dbReference type="Proteomes" id="UP000002217"/>
    </source>
</evidence>
<evidence type="ECO:0008006" key="3">
    <source>
        <dbReference type="Google" id="ProtNLM"/>
    </source>
</evidence>
<sequence>MTKFSKLYTKIVRNPKDVEFDELDKIFKKYNFKRRQPSKGSSHYTYFHDKIDDIVTVPKDKPIKAIYVKIAIAAIEKLRKEDE</sequence>
<evidence type="ECO:0000313" key="1">
    <source>
        <dbReference type="EMBL" id="ACV64182.1"/>
    </source>
</evidence>
<dbReference type="RefSeq" id="WP_015758872.1">
    <property type="nucleotide sequence ID" value="NC_013216.1"/>
</dbReference>
<dbReference type="Proteomes" id="UP000002217">
    <property type="component" value="Chromosome"/>
</dbReference>
<dbReference type="EMBL" id="CP001720">
    <property type="protein sequence ID" value="ACV64182.1"/>
    <property type="molecule type" value="Genomic_DNA"/>
</dbReference>
<name>C8W6S3_DESAS</name>
<dbReference type="AlphaFoldDB" id="C8W6S3"/>
<accession>C8W6S3</accession>